<accession>A0A2N7X1R0</accession>
<feature type="domain" description="Glycosyl transferase family 1" evidence="1">
    <location>
        <begin position="181"/>
        <end position="329"/>
    </location>
</feature>
<dbReference type="Pfam" id="PF00534">
    <property type="entry name" value="Glycos_transf_1"/>
    <property type="match status" value="1"/>
</dbReference>
<name>A0A2N7X1R0_9BURK</name>
<keyword evidence="3" id="KW-0808">Transferase</keyword>
<gene>
    <name evidence="3" type="ORF">C0Z20_17870</name>
</gene>
<evidence type="ECO:0000259" key="2">
    <source>
        <dbReference type="Pfam" id="PF13439"/>
    </source>
</evidence>
<organism evidence="3 4">
    <name type="scientific">Trinickia symbiotica</name>
    <dbReference type="NCBI Taxonomy" id="863227"/>
    <lineage>
        <taxon>Bacteria</taxon>
        <taxon>Pseudomonadati</taxon>
        <taxon>Pseudomonadota</taxon>
        <taxon>Betaproteobacteria</taxon>
        <taxon>Burkholderiales</taxon>
        <taxon>Burkholderiaceae</taxon>
        <taxon>Trinickia</taxon>
    </lineage>
</organism>
<dbReference type="AlphaFoldDB" id="A0A2N7X1R0"/>
<dbReference type="PANTHER" id="PTHR12526:SF630">
    <property type="entry name" value="GLYCOSYLTRANSFERASE"/>
    <property type="match status" value="1"/>
</dbReference>
<proteinExistence type="predicted"/>
<evidence type="ECO:0000259" key="1">
    <source>
        <dbReference type="Pfam" id="PF00534"/>
    </source>
</evidence>
<dbReference type="GO" id="GO:0016757">
    <property type="term" value="F:glycosyltransferase activity"/>
    <property type="evidence" value="ECO:0007669"/>
    <property type="project" value="UniProtKB-ARBA"/>
</dbReference>
<dbReference type="EMBL" id="PNYC01000011">
    <property type="protein sequence ID" value="PMS35502.1"/>
    <property type="molecule type" value="Genomic_DNA"/>
</dbReference>
<comment type="caution">
    <text evidence="3">The sequence shown here is derived from an EMBL/GenBank/DDBJ whole genome shotgun (WGS) entry which is preliminary data.</text>
</comment>
<dbReference type="CDD" id="cd03801">
    <property type="entry name" value="GT4_PimA-like"/>
    <property type="match status" value="1"/>
</dbReference>
<keyword evidence="4" id="KW-1185">Reference proteome</keyword>
<dbReference type="Proteomes" id="UP000235777">
    <property type="component" value="Unassembled WGS sequence"/>
</dbReference>
<dbReference type="Gene3D" id="3.40.50.2000">
    <property type="entry name" value="Glycogen Phosphorylase B"/>
    <property type="match status" value="2"/>
</dbReference>
<sequence length="360" mass="39847">MRILHLVLAPRLSGAEVLAKELAVHQRREGNVVCVTSLLPEHGDFASLRGELAHNDVACRFPRKRHSIAGKLWHLFQVVRSMRPDVIFAHATIPAFYVRALPIAAPIVYVMHSATNDFERQLFRRVERILSARARAVVGVSRTNVEDYLANVGPHPLMIVIPNGVDTARFLNHVPPDDVVRQPQIVQIGRYTEVKNQIQTVHAFAEVLREAPDAHLVLCGVIEDPDYYAAVVELVHKLGLGESVVVEGPRTDVEKMLAEASVFAMPSYSEGHSIAFLEALASGIPIVASAIGPFTFAQDFPGVQLLDTDDTAAYARALLRALRQQRAARELKGLTLQDSAEQYLAVARRVARHRDAELRV</sequence>
<protein>
    <submittedName>
        <fullName evidence="3">Glycosyltransferase family 1 protein</fullName>
    </submittedName>
</protein>
<dbReference type="InterPro" id="IPR028098">
    <property type="entry name" value="Glyco_trans_4-like_N"/>
</dbReference>
<dbReference type="InterPro" id="IPR001296">
    <property type="entry name" value="Glyco_trans_1"/>
</dbReference>
<dbReference type="OrthoDB" id="8994075at2"/>
<evidence type="ECO:0000313" key="4">
    <source>
        <dbReference type="Proteomes" id="UP000235777"/>
    </source>
</evidence>
<dbReference type="SUPFAM" id="SSF53756">
    <property type="entry name" value="UDP-Glycosyltransferase/glycogen phosphorylase"/>
    <property type="match status" value="1"/>
</dbReference>
<reference evidence="3 4" key="1">
    <citation type="submission" date="2018-01" db="EMBL/GenBank/DDBJ databases">
        <title>Whole genome analyses suggest that Burkholderia sensu lato contains two further novel genera in the rhizoxinica-symbiotica group Mycetohabitans gen. nov., and Trinickia gen. nov.: implications for the evolution of diazotrophy and nodulation in the Burkholderiaceae.</title>
        <authorList>
            <person name="Estrada-de los Santos P."/>
            <person name="Palmer M."/>
            <person name="Chavez-Ramirez B."/>
            <person name="Beukes C."/>
            <person name="Steenkamp E.T."/>
            <person name="Hirsch A.M."/>
            <person name="Manyaka P."/>
            <person name="Maluk M."/>
            <person name="Lafos M."/>
            <person name="Crook M."/>
            <person name="Gross E."/>
            <person name="Simon M.F."/>
            <person name="Bueno dos Reis Junior F."/>
            <person name="Poole P.S."/>
            <person name="Venter S.N."/>
            <person name="James E.K."/>
        </authorList>
    </citation>
    <scope>NUCLEOTIDE SEQUENCE [LARGE SCALE GENOMIC DNA]</scope>
    <source>
        <strain evidence="3 4">JPY 581</strain>
    </source>
</reference>
<dbReference type="Pfam" id="PF13439">
    <property type="entry name" value="Glyco_transf_4"/>
    <property type="match status" value="1"/>
</dbReference>
<evidence type="ECO:0000313" key="3">
    <source>
        <dbReference type="EMBL" id="PMS35502.1"/>
    </source>
</evidence>
<dbReference type="STRING" id="863227.GCA_000373005_03835"/>
<feature type="domain" description="Glycosyltransferase subfamily 4-like N-terminal" evidence="2">
    <location>
        <begin position="13"/>
        <end position="169"/>
    </location>
</feature>
<dbReference type="PANTHER" id="PTHR12526">
    <property type="entry name" value="GLYCOSYLTRANSFERASE"/>
    <property type="match status" value="1"/>
</dbReference>